<protein>
    <submittedName>
        <fullName evidence="6">NACHT domain-containing protein</fullName>
    </submittedName>
</protein>
<dbReference type="InterPro" id="IPR032675">
    <property type="entry name" value="LRR_dom_sf"/>
</dbReference>
<dbReference type="InterPro" id="IPR054547">
    <property type="entry name" value="NNH1"/>
</dbReference>
<dbReference type="InterPro" id="IPR007111">
    <property type="entry name" value="NACHT_NTPase"/>
</dbReference>
<dbReference type="Pfam" id="PF12799">
    <property type="entry name" value="LRR_4"/>
    <property type="match status" value="1"/>
</dbReference>
<dbReference type="PROSITE" id="PS50837">
    <property type="entry name" value="NACHT"/>
    <property type="match status" value="1"/>
</dbReference>
<evidence type="ECO:0000256" key="1">
    <source>
        <dbReference type="ARBA" id="ARBA00022614"/>
    </source>
</evidence>
<keyword evidence="3" id="KW-0547">Nucleotide-binding</keyword>
<dbReference type="RefSeq" id="WP_091662792.1">
    <property type="nucleotide sequence ID" value="NZ_LT594323.1"/>
</dbReference>
<dbReference type="Pfam" id="PF22733">
    <property type="entry name" value="NNH1"/>
    <property type="match status" value="1"/>
</dbReference>
<dbReference type="InterPro" id="IPR027417">
    <property type="entry name" value="P-loop_NTPase"/>
</dbReference>
<dbReference type="GO" id="GO:0005524">
    <property type="term" value="F:ATP binding"/>
    <property type="evidence" value="ECO:0007669"/>
    <property type="project" value="UniProtKB-KW"/>
</dbReference>
<name>A0A1A8ZJ01_9ACTN</name>
<keyword evidence="4" id="KW-0067">ATP-binding</keyword>
<dbReference type="PANTHER" id="PTHR46312">
    <property type="entry name" value="NACHT DOMAIN-CONTAINING PROTEIN"/>
    <property type="match status" value="1"/>
</dbReference>
<dbReference type="SUPFAM" id="SSF52540">
    <property type="entry name" value="P-loop containing nucleoside triphosphate hydrolases"/>
    <property type="match status" value="1"/>
</dbReference>
<evidence type="ECO:0000256" key="2">
    <source>
        <dbReference type="ARBA" id="ARBA00022737"/>
    </source>
</evidence>
<proteinExistence type="predicted"/>
<dbReference type="Gene3D" id="3.80.10.10">
    <property type="entry name" value="Ribonuclease Inhibitor"/>
    <property type="match status" value="2"/>
</dbReference>
<dbReference type="Pfam" id="PF05729">
    <property type="entry name" value="NACHT"/>
    <property type="match status" value="1"/>
</dbReference>
<keyword evidence="1" id="KW-0433">Leucine-rich repeat</keyword>
<dbReference type="Gene3D" id="3.40.50.300">
    <property type="entry name" value="P-loop containing nucleotide triphosphate hydrolases"/>
    <property type="match status" value="1"/>
</dbReference>
<evidence type="ECO:0000256" key="3">
    <source>
        <dbReference type="ARBA" id="ARBA00022741"/>
    </source>
</evidence>
<evidence type="ECO:0000256" key="4">
    <source>
        <dbReference type="ARBA" id="ARBA00022840"/>
    </source>
</evidence>
<dbReference type="PANTHER" id="PTHR46312:SF2">
    <property type="entry name" value="NUCLEOTIDE-BINDING OLIGOMERIZATION DOMAIN-CONTAINING PROTEIN 2-LIKE"/>
    <property type="match status" value="1"/>
</dbReference>
<dbReference type="InterPro" id="IPR025875">
    <property type="entry name" value="Leu-rich_rpt_4"/>
</dbReference>
<accession>A0A1A8ZJ01</accession>
<dbReference type="SUPFAM" id="SSF52058">
    <property type="entry name" value="L domain-like"/>
    <property type="match status" value="1"/>
</dbReference>
<sequence>MSSAGQRDGVARRIIISAFKILFPSSAERIQAFTDIVSAIEGLDEASLEARALPRRLEDASDRIAARLARIEEIEFPGLADTERALAIAGVEQALAALRPSADDIIRDAVTTEQLHAALEPAALLRWRSDQLSDDAQAYGRLFLTETAAYVSALVHDLPGSSSKVAWETYVNTKKLEAILERGIAGVVLPKFRPGLPQEISRFEAGYRSDITNTYKYTDLFGLNLPAELRRHLVDITYIRLRALPDDLAADTGGTGAPLEVDPKVDSAIGEVLNIRKKRDRSARILLTGSAGSGKTTISQWIAIAMAQRKLPEAMAAWTECVPLVTQLRYAFKSNVEPEYQDMIRAAMYRGPTVPGSWVADCLDEGNAVAIFDGFDELSEHDRFRALAWIDKLMSAHPKAHVVVTSRPDVLDNRWFRRREFVTLQLLPMDDDEAEECINRWFDALISGTSDAEKVIEYRQQHAKLSHDFQNRPTVRDLSETPLLCAMLCAFYAHKLSDAAPESRAELYERVVEALIYLRDQRKEVGENVAIGLTYKQKLLLLQGIAKEMTANSTTTIRIRPLRELRKHRLARPGSDARRDVQAATAQEIVAAQLRGMVNTHVQPREALAHLLDRSVVFYKVAENQAQFTHRSIQEFLAGWAYAYDEIEVLVDRVTQPDWRRIIVFAAGAPVQKSAASRLVSGILDRAGPAGPERREVLLLAAECITAAGHVDATVAARAEALIGDILPPRSQEEARALSGIGEELLTWLDGHSERSPDVISACIAAAAHIGGPAAVHTIAQYSTPDAAPAVVSALLRAWYEFEDAESYARQVLAGLPLRDQLLVVRTVDQLNAMRHVTGAHALCIKVTDDVADLSEVGDLPDLAELDCEGLPQLRSTRGLAGLRQLRRLNLGDKAMLLDIEDLTQLPNLEELHLRGAVALSPQDLARLGGSTSLRILVLDNCRQLYDFGFLSTLTNLRTLSLDGCYVSDLDFCASLTELRTIRVRSLPGVDDARRLRDCPNLRRLQITLSDTRRPSLSELGPQLREVELTGSVSVADLAALTPATGLRTLRADAVRDLVDLRAVPVFRHLTHLLLPRCRRLSWSTSALEGFDALEVLDLSGSMITNLDFLAGCGRLRRLYLNGCQRLTDISALGTLPLEHLSMEGGVPGVTEDMVDALKARSGGRLTVVHDPFPDPFEITDYIGA</sequence>
<organism evidence="6 7">
    <name type="scientific">Micromonospora auratinigra</name>
    <dbReference type="NCBI Taxonomy" id="261654"/>
    <lineage>
        <taxon>Bacteria</taxon>
        <taxon>Bacillati</taxon>
        <taxon>Actinomycetota</taxon>
        <taxon>Actinomycetes</taxon>
        <taxon>Micromonosporales</taxon>
        <taxon>Micromonosporaceae</taxon>
        <taxon>Micromonospora</taxon>
    </lineage>
</organism>
<feature type="domain" description="NACHT" evidence="5">
    <location>
        <begin position="283"/>
        <end position="493"/>
    </location>
</feature>
<dbReference type="PATRIC" id="fig|261654.4.peg.2520"/>
<dbReference type="EMBL" id="LT594323">
    <property type="protein sequence ID" value="SBT43857.1"/>
    <property type="molecule type" value="Genomic_DNA"/>
</dbReference>
<reference evidence="7" key="1">
    <citation type="submission" date="2016-06" db="EMBL/GenBank/DDBJ databases">
        <authorList>
            <person name="Varghese N."/>
            <person name="Submissions Spin"/>
        </authorList>
    </citation>
    <scope>NUCLEOTIDE SEQUENCE [LARGE SCALE GENOMIC DNA]</scope>
    <source>
        <strain evidence="7">DSM 44815</strain>
    </source>
</reference>
<dbReference type="STRING" id="261654.GA0070611_2482"/>
<gene>
    <name evidence="6" type="ORF">GA0070611_2482</name>
</gene>
<dbReference type="AlphaFoldDB" id="A0A1A8ZJ01"/>
<evidence type="ECO:0000259" key="5">
    <source>
        <dbReference type="PROSITE" id="PS50837"/>
    </source>
</evidence>
<keyword evidence="2" id="KW-0677">Repeat</keyword>
<evidence type="ECO:0000313" key="7">
    <source>
        <dbReference type="Proteomes" id="UP000199385"/>
    </source>
</evidence>
<dbReference type="Proteomes" id="UP000199385">
    <property type="component" value="Chromosome I"/>
</dbReference>
<keyword evidence="7" id="KW-1185">Reference proteome</keyword>
<evidence type="ECO:0000313" key="6">
    <source>
        <dbReference type="EMBL" id="SBT43857.1"/>
    </source>
</evidence>
<dbReference type="OrthoDB" id="135105at2"/>